<protein>
    <submittedName>
        <fullName evidence="6">Acyl-CoA reductase</fullName>
    </submittedName>
</protein>
<organism evidence="6 7">
    <name type="scientific">Pseudomonas deceptionensis</name>
    <dbReference type="NCBI Taxonomy" id="882211"/>
    <lineage>
        <taxon>Bacteria</taxon>
        <taxon>Pseudomonadati</taxon>
        <taxon>Pseudomonadota</taxon>
        <taxon>Gammaproteobacteria</taxon>
        <taxon>Pseudomonadales</taxon>
        <taxon>Pseudomonadaceae</taxon>
        <taxon>Pseudomonas</taxon>
    </lineage>
</organism>
<dbReference type="InterPro" id="IPR016163">
    <property type="entry name" value="Ald_DH_C"/>
</dbReference>
<feature type="active site" evidence="3">
    <location>
        <position position="250"/>
    </location>
</feature>
<evidence type="ECO:0000313" key="6">
    <source>
        <dbReference type="EMBL" id="SEE95450.1"/>
    </source>
</evidence>
<dbReference type="Gene3D" id="3.40.605.10">
    <property type="entry name" value="Aldehyde Dehydrogenase, Chain A, domain 1"/>
    <property type="match status" value="1"/>
</dbReference>
<keyword evidence="7" id="KW-1185">Reference proteome</keyword>
<dbReference type="Proteomes" id="UP000183613">
    <property type="component" value="Unassembled WGS sequence"/>
</dbReference>
<dbReference type="PROSITE" id="PS00687">
    <property type="entry name" value="ALDEHYDE_DEHYDR_GLU"/>
    <property type="match status" value="1"/>
</dbReference>
<comment type="caution">
    <text evidence="6">The sequence shown here is derived from an EMBL/GenBank/DDBJ whole genome shotgun (WGS) entry which is preliminary data.</text>
</comment>
<dbReference type="EMBL" id="FNUD01000002">
    <property type="protein sequence ID" value="SEE95450.1"/>
    <property type="molecule type" value="Genomic_DNA"/>
</dbReference>
<dbReference type="OrthoDB" id="9812625at2"/>
<reference evidence="6" key="1">
    <citation type="submission" date="2016-10" db="EMBL/GenBank/DDBJ databases">
        <authorList>
            <person name="Varghese N."/>
            <person name="Submissions S."/>
        </authorList>
    </citation>
    <scope>NUCLEOTIDE SEQUENCE [LARGE SCALE GENOMIC DNA]</scope>
    <source>
        <strain evidence="6">LMG 25555</strain>
    </source>
</reference>
<name>A0A0J6G8A2_PSEDM</name>
<proteinExistence type="inferred from homology"/>
<accession>A0A0J6G8A2</accession>
<feature type="domain" description="Aldehyde dehydrogenase" evidence="5">
    <location>
        <begin position="21"/>
        <end position="477"/>
    </location>
</feature>
<sequence>MRVEFDKHYGPLINGVFEADAQERSFAAVDPATGHHLAHIRYCDEADVDRAVKAAHIAFPAWRALGQQKRARLVNLLADEIEAHSERLAMIDAHDVGRCISEVRKDYLTAVRHYRYFASVIMAHEDSGREIEGGYSIAKREPLGVCGQIIPWNAPAIMAAFKLAPALVAGNTVVLKPDENASLSTLELGKLINRIFPGGVVNMVTGRGETVGSALSEHPLIRKLSFTGSTEVGRIVAGVAARRLVPSTLELGGKSANIVFPDIEDIDAVVDNATFAAIHNNGQSCLAGTRLFVHADIATVFREKLIASFNRVKVGSPLAEDSRVSCLVSARQGQRVLEYIGQGVKEGAELLAGGERVAIQGCEQGYFIQPTLLLARNEMRICQEEIFGPVLSMIVWDDYESMIAQANDSEYGLAAGIYTGNLKHAMQTASRLEAGSVWINRYSNITDGTAFGGYKNSGIGREFCRETLNAYTQVKTITVQAQVPAVWFSPV</sequence>
<dbReference type="InterPro" id="IPR029510">
    <property type="entry name" value="Ald_DH_CS_GLU"/>
</dbReference>
<dbReference type="AlphaFoldDB" id="A0A0J6G8A2"/>
<keyword evidence="2 4" id="KW-0560">Oxidoreductase</keyword>
<evidence type="ECO:0000256" key="2">
    <source>
        <dbReference type="ARBA" id="ARBA00023002"/>
    </source>
</evidence>
<dbReference type="InterPro" id="IPR015590">
    <property type="entry name" value="Aldehyde_DH_dom"/>
</dbReference>
<dbReference type="SUPFAM" id="SSF53720">
    <property type="entry name" value="ALDH-like"/>
    <property type="match status" value="1"/>
</dbReference>
<evidence type="ECO:0000259" key="5">
    <source>
        <dbReference type="Pfam" id="PF00171"/>
    </source>
</evidence>
<dbReference type="FunFam" id="3.40.605.10:FF:000007">
    <property type="entry name" value="NAD/NADP-dependent betaine aldehyde dehydrogenase"/>
    <property type="match status" value="1"/>
</dbReference>
<dbReference type="PATRIC" id="fig|882211.3.peg.4419"/>
<evidence type="ECO:0000256" key="3">
    <source>
        <dbReference type="PROSITE-ProRule" id="PRU10007"/>
    </source>
</evidence>
<gene>
    <name evidence="6" type="ORF">SAMN04489800_3082</name>
</gene>
<evidence type="ECO:0000256" key="4">
    <source>
        <dbReference type="RuleBase" id="RU003345"/>
    </source>
</evidence>
<evidence type="ECO:0000313" key="7">
    <source>
        <dbReference type="Proteomes" id="UP000183613"/>
    </source>
</evidence>
<dbReference type="GO" id="GO:0016620">
    <property type="term" value="F:oxidoreductase activity, acting on the aldehyde or oxo group of donors, NAD or NADP as acceptor"/>
    <property type="evidence" value="ECO:0007669"/>
    <property type="project" value="InterPro"/>
</dbReference>
<dbReference type="PANTHER" id="PTHR11699">
    <property type="entry name" value="ALDEHYDE DEHYDROGENASE-RELATED"/>
    <property type="match status" value="1"/>
</dbReference>
<comment type="similarity">
    <text evidence="1 4">Belongs to the aldehyde dehydrogenase family.</text>
</comment>
<dbReference type="InterPro" id="IPR016161">
    <property type="entry name" value="Ald_DH/histidinol_DH"/>
</dbReference>
<dbReference type="RefSeq" id="WP_048362009.1">
    <property type="nucleotide sequence ID" value="NZ_FNUD01000002.1"/>
</dbReference>
<dbReference type="InterPro" id="IPR016162">
    <property type="entry name" value="Ald_DH_N"/>
</dbReference>
<dbReference type="Gene3D" id="3.40.309.10">
    <property type="entry name" value="Aldehyde Dehydrogenase, Chain A, domain 2"/>
    <property type="match status" value="1"/>
</dbReference>
<evidence type="ECO:0000256" key="1">
    <source>
        <dbReference type="ARBA" id="ARBA00009986"/>
    </source>
</evidence>
<dbReference type="Pfam" id="PF00171">
    <property type="entry name" value="Aldedh"/>
    <property type="match status" value="1"/>
</dbReference>
<dbReference type="FunFam" id="3.40.309.10:FF:000012">
    <property type="entry name" value="Betaine aldehyde dehydrogenase"/>
    <property type="match status" value="1"/>
</dbReference>